<evidence type="ECO:0000313" key="3">
    <source>
        <dbReference type="Proteomes" id="UP000241085"/>
    </source>
</evidence>
<reference evidence="2 3" key="1">
    <citation type="submission" date="2018-03" db="EMBL/GenBank/DDBJ databases">
        <title>Bacteriophage NCPPB3778 and a type I-E CRISPR drive the evolution of the US Biological Select Agent, Rathayibacter toxicus.</title>
        <authorList>
            <person name="Davis E.W.II."/>
            <person name="Tabima J.F."/>
            <person name="Weisberg A.J."/>
            <person name="Dantas Lopes L."/>
            <person name="Wiseman M.S."/>
            <person name="Wiseman M.S."/>
            <person name="Pupko T."/>
            <person name="Belcher M.S."/>
            <person name="Sechler A.J."/>
            <person name="Tancos M.A."/>
            <person name="Schroeder B.K."/>
            <person name="Murray T.D."/>
            <person name="Luster D.G."/>
            <person name="Schneider W.L."/>
            <person name="Rogers E."/>
            <person name="Andreote F.D."/>
            <person name="Grunwald N.J."/>
            <person name="Putnam M.L."/>
            <person name="Chang J.H."/>
        </authorList>
    </citation>
    <scope>NUCLEOTIDE SEQUENCE [LARGE SCALE GENOMIC DNA]</scope>
    <source>
        <strain evidence="2 3">DSM 15933</strain>
    </source>
</reference>
<dbReference type="AlphaFoldDB" id="A0A2T4UWG9"/>
<dbReference type="PROSITE" id="PS51257">
    <property type="entry name" value="PROKAR_LIPOPROTEIN"/>
    <property type="match status" value="1"/>
</dbReference>
<evidence type="ECO:0000313" key="2">
    <source>
        <dbReference type="EMBL" id="PTL73865.1"/>
    </source>
</evidence>
<organism evidence="2 3">
    <name type="scientific">Rathayibacter caricis DSM 15933</name>
    <dbReference type="NCBI Taxonomy" id="1328867"/>
    <lineage>
        <taxon>Bacteria</taxon>
        <taxon>Bacillati</taxon>
        <taxon>Actinomycetota</taxon>
        <taxon>Actinomycetes</taxon>
        <taxon>Micrococcales</taxon>
        <taxon>Microbacteriaceae</taxon>
        <taxon>Rathayibacter</taxon>
    </lineage>
</organism>
<name>A0A2T4UWG9_9MICO</name>
<keyword evidence="3" id="KW-1185">Reference proteome</keyword>
<proteinExistence type="predicted"/>
<dbReference type="RefSeq" id="WP_107575189.1">
    <property type="nucleotide sequence ID" value="NZ_PZPL01000001.1"/>
</dbReference>
<protein>
    <submittedName>
        <fullName evidence="2">Uncharacterized protein</fullName>
    </submittedName>
</protein>
<comment type="caution">
    <text evidence="2">The sequence shown here is derived from an EMBL/GenBank/DDBJ whole genome shotgun (WGS) entry which is preliminary data.</text>
</comment>
<accession>A0A2T4UWG9</accession>
<gene>
    <name evidence="2" type="ORF">C1I63_14145</name>
</gene>
<feature type="region of interest" description="Disordered" evidence="1">
    <location>
        <begin position="118"/>
        <end position="143"/>
    </location>
</feature>
<sequence length="143" mass="14581">MARSRTRDGRRIAALAVVLAALPLLSGCAGPIAFSDFGRERTDADVLPDLGVVTDGIDPESARYAGSVEGLEVYLGSSVERGDQCVIVDAGAQSSSACTTGGGTVSSGPGAWTVQLHPDGGGPEDSSFEDWTPLGENVSVRAD</sequence>
<dbReference type="EMBL" id="PZPL01000001">
    <property type="protein sequence ID" value="PTL73865.1"/>
    <property type="molecule type" value="Genomic_DNA"/>
</dbReference>
<evidence type="ECO:0000256" key="1">
    <source>
        <dbReference type="SAM" id="MobiDB-lite"/>
    </source>
</evidence>
<dbReference type="Proteomes" id="UP000241085">
    <property type="component" value="Unassembled WGS sequence"/>
</dbReference>